<gene>
    <name evidence="1" type="ORF">BDM02DRAFT_3113132</name>
</gene>
<reference evidence="1" key="2">
    <citation type="journal article" date="2020" name="Nat. Commun.">
        <title>Large-scale genome sequencing of mycorrhizal fungi provides insights into the early evolution of symbiotic traits.</title>
        <authorList>
            <person name="Miyauchi S."/>
            <person name="Kiss E."/>
            <person name="Kuo A."/>
            <person name="Drula E."/>
            <person name="Kohler A."/>
            <person name="Sanchez-Garcia M."/>
            <person name="Morin E."/>
            <person name="Andreopoulos B."/>
            <person name="Barry K.W."/>
            <person name="Bonito G."/>
            <person name="Buee M."/>
            <person name="Carver A."/>
            <person name="Chen C."/>
            <person name="Cichocki N."/>
            <person name="Clum A."/>
            <person name="Culley D."/>
            <person name="Crous P.W."/>
            <person name="Fauchery L."/>
            <person name="Girlanda M."/>
            <person name="Hayes R.D."/>
            <person name="Keri Z."/>
            <person name="LaButti K."/>
            <person name="Lipzen A."/>
            <person name="Lombard V."/>
            <person name="Magnuson J."/>
            <person name="Maillard F."/>
            <person name="Murat C."/>
            <person name="Nolan M."/>
            <person name="Ohm R.A."/>
            <person name="Pangilinan J."/>
            <person name="Pereira M.F."/>
            <person name="Perotto S."/>
            <person name="Peter M."/>
            <person name="Pfister S."/>
            <person name="Riley R."/>
            <person name="Sitrit Y."/>
            <person name="Stielow J.B."/>
            <person name="Szollosi G."/>
            <person name="Zifcakova L."/>
            <person name="Stursova M."/>
            <person name="Spatafora J.W."/>
            <person name="Tedersoo L."/>
            <person name="Vaario L.M."/>
            <person name="Yamada A."/>
            <person name="Yan M."/>
            <person name="Wang P."/>
            <person name="Xu J."/>
            <person name="Bruns T."/>
            <person name="Baldrian P."/>
            <person name="Vilgalys R."/>
            <person name="Dunand C."/>
            <person name="Henrissat B."/>
            <person name="Grigoriev I.V."/>
            <person name="Hibbett D."/>
            <person name="Nagy L.G."/>
            <person name="Martin F.M."/>
        </authorList>
    </citation>
    <scope>NUCLEOTIDE SEQUENCE</scope>
    <source>
        <strain evidence="1">P2</strain>
    </source>
</reference>
<name>A0ACB6ZK05_THEGA</name>
<evidence type="ECO:0000313" key="1">
    <source>
        <dbReference type="EMBL" id="KAF9649874.1"/>
    </source>
</evidence>
<sequence length="143" mass="15553">MVVGVKLALEFIDKVREVYGAGSPQYQGFMDVMKDFKDGRANSQETTRRIIALFQGHPELIDGYAVFLPPGNTIHIPADPQENILVTTTTGAMEIARDGTVISDTHTQAPEPQGAETGLPELADGVKHLLENLQIADSKEHKA</sequence>
<evidence type="ECO:0000313" key="2">
    <source>
        <dbReference type="Proteomes" id="UP000886501"/>
    </source>
</evidence>
<reference evidence="1" key="1">
    <citation type="submission" date="2019-10" db="EMBL/GenBank/DDBJ databases">
        <authorList>
            <consortium name="DOE Joint Genome Institute"/>
            <person name="Kuo A."/>
            <person name="Miyauchi S."/>
            <person name="Kiss E."/>
            <person name="Drula E."/>
            <person name="Kohler A."/>
            <person name="Sanchez-Garcia M."/>
            <person name="Andreopoulos B."/>
            <person name="Barry K.W."/>
            <person name="Bonito G."/>
            <person name="Buee M."/>
            <person name="Carver A."/>
            <person name="Chen C."/>
            <person name="Cichocki N."/>
            <person name="Clum A."/>
            <person name="Culley D."/>
            <person name="Crous P.W."/>
            <person name="Fauchery L."/>
            <person name="Girlanda M."/>
            <person name="Hayes R."/>
            <person name="Keri Z."/>
            <person name="Labutti K."/>
            <person name="Lipzen A."/>
            <person name="Lombard V."/>
            <person name="Magnuson J."/>
            <person name="Maillard F."/>
            <person name="Morin E."/>
            <person name="Murat C."/>
            <person name="Nolan M."/>
            <person name="Ohm R."/>
            <person name="Pangilinan J."/>
            <person name="Pereira M."/>
            <person name="Perotto S."/>
            <person name="Peter M."/>
            <person name="Riley R."/>
            <person name="Sitrit Y."/>
            <person name="Stielow B."/>
            <person name="Szollosi G."/>
            <person name="Zifcakova L."/>
            <person name="Stursova M."/>
            <person name="Spatafora J.W."/>
            <person name="Tedersoo L."/>
            <person name="Vaario L.-M."/>
            <person name="Yamada A."/>
            <person name="Yan M."/>
            <person name="Wang P."/>
            <person name="Xu J."/>
            <person name="Bruns T."/>
            <person name="Baldrian P."/>
            <person name="Vilgalys R."/>
            <person name="Henrissat B."/>
            <person name="Grigoriev I.V."/>
            <person name="Hibbett D."/>
            <person name="Nagy L.G."/>
            <person name="Martin F.M."/>
        </authorList>
    </citation>
    <scope>NUCLEOTIDE SEQUENCE</scope>
    <source>
        <strain evidence="1">P2</strain>
    </source>
</reference>
<accession>A0ACB6ZK05</accession>
<protein>
    <submittedName>
        <fullName evidence="1">Uncharacterized protein</fullName>
    </submittedName>
</protein>
<keyword evidence="2" id="KW-1185">Reference proteome</keyword>
<organism evidence="1 2">
    <name type="scientific">Thelephora ganbajun</name>
    <name type="common">Ganba fungus</name>
    <dbReference type="NCBI Taxonomy" id="370292"/>
    <lineage>
        <taxon>Eukaryota</taxon>
        <taxon>Fungi</taxon>
        <taxon>Dikarya</taxon>
        <taxon>Basidiomycota</taxon>
        <taxon>Agaricomycotina</taxon>
        <taxon>Agaricomycetes</taxon>
        <taxon>Thelephorales</taxon>
        <taxon>Thelephoraceae</taxon>
        <taxon>Thelephora</taxon>
    </lineage>
</organism>
<dbReference type="EMBL" id="MU117992">
    <property type="protein sequence ID" value="KAF9649874.1"/>
    <property type="molecule type" value="Genomic_DNA"/>
</dbReference>
<proteinExistence type="predicted"/>
<comment type="caution">
    <text evidence="1">The sequence shown here is derived from an EMBL/GenBank/DDBJ whole genome shotgun (WGS) entry which is preliminary data.</text>
</comment>
<dbReference type="Proteomes" id="UP000886501">
    <property type="component" value="Unassembled WGS sequence"/>
</dbReference>